<organism evidence="1 2">
    <name type="scientific">Podospora aff. communis PSN243</name>
    <dbReference type="NCBI Taxonomy" id="3040156"/>
    <lineage>
        <taxon>Eukaryota</taxon>
        <taxon>Fungi</taxon>
        <taxon>Dikarya</taxon>
        <taxon>Ascomycota</taxon>
        <taxon>Pezizomycotina</taxon>
        <taxon>Sordariomycetes</taxon>
        <taxon>Sordariomycetidae</taxon>
        <taxon>Sordariales</taxon>
        <taxon>Podosporaceae</taxon>
        <taxon>Podospora</taxon>
    </lineage>
</organism>
<name>A0AAV9H4V7_9PEZI</name>
<dbReference type="EMBL" id="MU865914">
    <property type="protein sequence ID" value="KAK4455309.1"/>
    <property type="molecule type" value="Genomic_DNA"/>
</dbReference>
<dbReference type="Proteomes" id="UP001321760">
    <property type="component" value="Unassembled WGS sequence"/>
</dbReference>
<reference evidence="1" key="2">
    <citation type="submission" date="2023-05" db="EMBL/GenBank/DDBJ databases">
        <authorList>
            <consortium name="Lawrence Berkeley National Laboratory"/>
            <person name="Steindorff A."/>
            <person name="Hensen N."/>
            <person name="Bonometti L."/>
            <person name="Westerberg I."/>
            <person name="Brannstrom I.O."/>
            <person name="Guillou S."/>
            <person name="Cros-Aarteil S."/>
            <person name="Calhoun S."/>
            <person name="Haridas S."/>
            <person name="Kuo A."/>
            <person name="Mondo S."/>
            <person name="Pangilinan J."/>
            <person name="Riley R."/>
            <person name="Labutti K."/>
            <person name="Andreopoulos B."/>
            <person name="Lipzen A."/>
            <person name="Chen C."/>
            <person name="Yanf M."/>
            <person name="Daum C."/>
            <person name="Ng V."/>
            <person name="Clum A."/>
            <person name="Ohm R."/>
            <person name="Martin F."/>
            <person name="Silar P."/>
            <person name="Natvig D."/>
            <person name="Lalanne C."/>
            <person name="Gautier V."/>
            <person name="Ament-Velasquez S.L."/>
            <person name="Kruys A."/>
            <person name="Hutchinson M.I."/>
            <person name="Powell A.J."/>
            <person name="Barry K."/>
            <person name="Miller A.N."/>
            <person name="Grigoriev I.V."/>
            <person name="Debuchy R."/>
            <person name="Gladieux P."/>
            <person name="Thoren M.H."/>
            <person name="Johannesson H."/>
        </authorList>
    </citation>
    <scope>NUCLEOTIDE SEQUENCE</scope>
    <source>
        <strain evidence="1">PSN243</strain>
    </source>
</reference>
<protein>
    <submittedName>
        <fullName evidence="1">Uncharacterized protein</fullName>
    </submittedName>
</protein>
<sequence>MARNFYQRPVGDGAAQATAKRALSTSTTSTSSGGFAVDAPTTYYRPACQLCRLSYTHRFVPSLGASHTRPKANITKSFRRNGISKLANTKAAKVVRAEKNHNVSNFKFNLFDHYPASEPLHDEMASRMQQWQLESELKMQRLFATGASFKLPDLPFDADIPDLSFDTDLPIGKKVNNLTKVLMGMDLE</sequence>
<accession>A0AAV9H4V7</accession>
<proteinExistence type="predicted"/>
<dbReference type="AlphaFoldDB" id="A0AAV9H4V7"/>
<evidence type="ECO:0000313" key="2">
    <source>
        <dbReference type="Proteomes" id="UP001321760"/>
    </source>
</evidence>
<gene>
    <name evidence="1" type="ORF">QBC34DRAFT_374146</name>
</gene>
<comment type="caution">
    <text evidence="1">The sequence shown here is derived from an EMBL/GenBank/DDBJ whole genome shotgun (WGS) entry which is preliminary data.</text>
</comment>
<evidence type="ECO:0000313" key="1">
    <source>
        <dbReference type="EMBL" id="KAK4455309.1"/>
    </source>
</evidence>
<keyword evidence="2" id="KW-1185">Reference proteome</keyword>
<reference evidence="1" key="1">
    <citation type="journal article" date="2023" name="Mol. Phylogenet. Evol.">
        <title>Genome-scale phylogeny and comparative genomics of the fungal order Sordariales.</title>
        <authorList>
            <person name="Hensen N."/>
            <person name="Bonometti L."/>
            <person name="Westerberg I."/>
            <person name="Brannstrom I.O."/>
            <person name="Guillou S."/>
            <person name="Cros-Aarteil S."/>
            <person name="Calhoun S."/>
            <person name="Haridas S."/>
            <person name="Kuo A."/>
            <person name="Mondo S."/>
            <person name="Pangilinan J."/>
            <person name="Riley R."/>
            <person name="LaButti K."/>
            <person name="Andreopoulos B."/>
            <person name="Lipzen A."/>
            <person name="Chen C."/>
            <person name="Yan M."/>
            <person name="Daum C."/>
            <person name="Ng V."/>
            <person name="Clum A."/>
            <person name="Steindorff A."/>
            <person name="Ohm R.A."/>
            <person name="Martin F."/>
            <person name="Silar P."/>
            <person name="Natvig D.O."/>
            <person name="Lalanne C."/>
            <person name="Gautier V."/>
            <person name="Ament-Velasquez S.L."/>
            <person name="Kruys A."/>
            <person name="Hutchinson M.I."/>
            <person name="Powell A.J."/>
            <person name="Barry K."/>
            <person name="Miller A.N."/>
            <person name="Grigoriev I.V."/>
            <person name="Debuchy R."/>
            <person name="Gladieux P."/>
            <person name="Hiltunen Thoren M."/>
            <person name="Johannesson H."/>
        </authorList>
    </citation>
    <scope>NUCLEOTIDE SEQUENCE</scope>
    <source>
        <strain evidence="1">PSN243</strain>
    </source>
</reference>